<protein>
    <submittedName>
        <fullName evidence="1">Uncharacterized protein</fullName>
    </submittedName>
</protein>
<organism evidence="1">
    <name type="scientific">Vibrio coralliilyticus</name>
    <dbReference type="NCBI Taxonomy" id="190893"/>
    <lineage>
        <taxon>Bacteria</taxon>
        <taxon>Pseudomonadati</taxon>
        <taxon>Pseudomonadota</taxon>
        <taxon>Gammaproteobacteria</taxon>
        <taxon>Vibrionales</taxon>
        <taxon>Vibrionaceae</taxon>
        <taxon>Vibrio</taxon>
    </lineage>
</organism>
<evidence type="ECO:0000313" key="1">
    <source>
        <dbReference type="EMBL" id="KJY77618.1"/>
    </source>
</evidence>
<dbReference type="EMBL" id="JXXR01000001">
    <property type="protein sequence ID" value="KJY77618.1"/>
    <property type="molecule type" value="Genomic_DNA"/>
</dbReference>
<comment type="caution">
    <text evidence="1">The sequence shown here is derived from an EMBL/GenBank/DDBJ whole genome shotgun (WGS) entry which is preliminary data.</text>
</comment>
<dbReference type="RefSeq" id="WP_019276140.1">
    <property type="nucleotide sequence ID" value="NZ_CP063051.1"/>
</dbReference>
<sequence length="250" mass="29097">MSDRLTSRRYQNSELRDKLASEYVLGTQTPRVRRRLETLMQADPTWWEHVEQWQQHLSGLNPSIELGSSEHGLKRPPKRVWKNIAEQTFSPSRGAKRIRWWWLPTGMALSLFMGVWLQPILLQNLLPVETVQVRPVSYLAMMSSDTQKNHFALVAYQGDKPGQSSLRMQRNLNMDKVPMERAMVWMRNSETGELQLIDSLQNVNDVRYMSPTEWQALKNSSELLVTANRDPDSEVLYRGRCVELSSWQAI</sequence>
<reference evidence="1" key="1">
    <citation type="journal article" date="2015" name="BMC Genomics">
        <title>Genome mining reveals unlocked bioactive potential of marine Gram-negative bacteria.</title>
        <authorList>
            <person name="Machado H."/>
            <person name="Sonnenschein E.C."/>
            <person name="Melchiorsen J."/>
            <person name="Gram L."/>
        </authorList>
    </citation>
    <scope>NUCLEOTIDE SEQUENCE</scope>
    <source>
        <strain evidence="1">S2052</strain>
    </source>
</reference>
<proteinExistence type="predicted"/>
<gene>
    <name evidence="1" type="ORF">TW71_00875</name>
</gene>
<dbReference type="AlphaFoldDB" id="A0A1V0I7W4"/>
<name>A0A1V0I7W4_9VIBR</name>
<accession>A0A1V0I7W4</accession>